<dbReference type="AlphaFoldDB" id="A0A160PHQ2"/>
<name>A0A160PHQ2_9HYPH</name>
<protein>
    <recommendedName>
        <fullName evidence="3">YtkA-like domain-containing protein</fullName>
    </recommendedName>
</protein>
<accession>A0A160PHQ2</accession>
<dbReference type="Pfam" id="PF13115">
    <property type="entry name" value="YtkA"/>
    <property type="match status" value="1"/>
</dbReference>
<evidence type="ECO:0000313" key="4">
    <source>
        <dbReference type="EMBL" id="BAU91421.1"/>
    </source>
</evidence>
<feature type="region of interest" description="Disordered" evidence="1">
    <location>
        <begin position="1"/>
        <end position="43"/>
    </location>
</feature>
<proteinExistence type="predicted"/>
<evidence type="ECO:0000259" key="3">
    <source>
        <dbReference type="Pfam" id="PF13115"/>
    </source>
</evidence>
<evidence type="ECO:0000256" key="1">
    <source>
        <dbReference type="SAM" id="MobiDB-lite"/>
    </source>
</evidence>
<dbReference type="EMBL" id="AP014809">
    <property type="protein sequence ID" value="BAU91421.1"/>
    <property type="molecule type" value="Genomic_DNA"/>
</dbReference>
<evidence type="ECO:0000313" key="5">
    <source>
        <dbReference type="Proteomes" id="UP000218288"/>
    </source>
</evidence>
<keyword evidence="2" id="KW-1133">Transmembrane helix</keyword>
<gene>
    <name evidence="4" type="ORF">MPPM_2816</name>
</gene>
<dbReference type="Proteomes" id="UP000218288">
    <property type="component" value="Chromosome"/>
</dbReference>
<dbReference type="InterPro" id="IPR032693">
    <property type="entry name" value="YtkA-like_dom"/>
</dbReference>
<feature type="transmembrane region" description="Helical" evidence="2">
    <location>
        <begin position="61"/>
        <end position="84"/>
    </location>
</feature>
<keyword evidence="2" id="KW-0472">Membrane</keyword>
<organism evidence="4 5">
    <name type="scientific">Methylorubrum populi</name>
    <dbReference type="NCBI Taxonomy" id="223967"/>
    <lineage>
        <taxon>Bacteria</taxon>
        <taxon>Pseudomonadati</taxon>
        <taxon>Pseudomonadota</taxon>
        <taxon>Alphaproteobacteria</taxon>
        <taxon>Hyphomicrobiales</taxon>
        <taxon>Methylobacteriaceae</taxon>
        <taxon>Methylorubrum</taxon>
    </lineage>
</organism>
<evidence type="ECO:0000256" key="2">
    <source>
        <dbReference type="SAM" id="Phobius"/>
    </source>
</evidence>
<reference evidence="4 5" key="1">
    <citation type="journal article" date="2016" name="Genome Announc.">
        <title>Complete Genome Sequence of Methylobacterium populi P-1M, Isolated from Pink-Pigmented Household Biofilm.</title>
        <authorList>
            <person name="Morohoshi T."/>
            <person name="Ikeda T."/>
        </authorList>
    </citation>
    <scope>NUCLEOTIDE SEQUENCE [LARGE SCALE GENOMIC DNA]</scope>
    <source>
        <strain evidence="4 5">P-1M</strain>
    </source>
</reference>
<sequence length="221" mass="23038">MSIEHPASPPRPAPGTPAHPACPEPRGALPHPPGSANGAMTGREGFSAADQEGRRPAGMGAWLLLGFVLIVGAVAGAGAGYGLARGAWVIPGAVAARLPEPVAAWLPKGAPLMPPDLKDYSFELLDPETKSGEATLRVRLLDKRAGKPVADALVYARRLDMAPDGMPTMTGKMKPEASPEAGIYAFRANLSMEGRWRLSLAAKVPGKTGTVQDQLVLRAVE</sequence>
<feature type="domain" description="YtkA-like" evidence="3">
    <location>
        <begin position="118"/>
        <end position="200"/>
    </location>
</feature>
<feature type="compositionally biased region" description="Pro residues" evidence="1">
    <location>
        <begin position="7"/>
        <end position="23"/>
    </location>
</feature>
<keyword evidence="2" id="KW-0812">Transmembrane</keyword>